<organism evidence="1 2">
    <name type="scientific">Novipirellula caenicola</name>
    <dbReference type="NCBI Taxonomy" id="1536901"/>
    <lineage>
        <taxon>Bacteria</taxon>
        <taxon>Pseudomonadati</taxon>
        <taxon>Planctomycetota</taxon>
        <taxon>Planctomycetia</taxon>
        <taxon>Pirellulales</taxon>
        <taxon>Pirellulaceae</taxon>
        <taxon>Novipirellula</taxon>
    </lineage>
</organism>
<dbReference type="RefSeq" id="WP_345686082.1">
    <property type="nucleotide sequence ID" value="NZ_BAABRO010000012.1"/>
</dbReference>
<accession>A0ABP9VWK9</accession>
<evidence type="ECO:0000313" key="2">
    <source>
        <dbReference type="Proteomes" id="UP001416858"/>
    </source>
</evidence>
<sequence length="143" mass="15926">MAWSSDWLYKLLLDRARETWNEAQTAAAQRGEPAPDYLVATEHPTFNEQFTMAFGDPVRIWTSLDDFASLADLSVLPKKSLTVDTSRSIFAIPLFAFHIPDDRKRVLISRHIGGRYGNGGWHDVLGQASRGKLSNAGHAGWVA</sequence>
<protein>
    <submittedName>
        <fullName evidence="1">Uncharacterized protein</fullName>
    </submittedName>
</protein>
<reference evidence="1 2" key="1">
    <citation type="submission" date="2024-02" db="EMBL/GenBank/DDBJ databases">
        <title>Rhodopirellula caenicola NBRC 110016.</title>
        <authorList>
            <person name="Ichikawa N."/>
            <person name="Katano-Makiyama Y."/>
            <person name="Hidaka K."/>
        </authorList>
    </citation>
    <scope>NUCLEOTIDE SEQUENCE [LARGE SCALE GENOMIC DNA]</scope>
    <source>
        <strain evidence="1 2">NBRC 110016</strain>
    </source>
</reference>
<dbReference type="EMBL" id="BAABRO010000012">
    <property type="protein sequence ID" value="GAA5509216.1"/>
    <property type="molecule type" value="Genomic_DNA"/>
</dbReference>
<comment type="caution">
    <text evidence="1">The sequence shown here is derived from an EMBL/GenBank/DDBJ whole genome shotgun (WGS) entry which is preliminary data.</text>
</comment>
<evidence type="ECO:0000313" key="1">
    <source>
        <dbReference type="EMBL" id="GAA5509216.1"/>
    </source>
</evidence>
<proteinExistence type="predicted"/>
<name>A0ABP9VWK9_9BACT</name>
<gene>
    <name evidence="1" type="ORF">Rcae01_04715</name>
</gene>
<dbReference type="Proteomes" id="UP001416858">
    <property type="component" value="Unassembled WGS sequence"/>
</dbReference>
<keyword evidence="2" id="KW-1185">Reference proteome</keyword>